<dbReference type="PANTHER" id="PTHR28245">
    <property type="entry name" value="ARF3-INTERACTING PROTEIN 1"/>
    <property type="match status" value="1"/>
</dbReference>
<protein>
    <recommendedName>
        <fullName evidence="1">UDENN domain-containing protein</fullName>
    </recommendedName>
</protein>
<dbReference type="GO" id="GO:0051666">
    <property type="term" value="P:actin cortical patch localization"/>
    <property type="evidence" value="ECO:0007669"/>
    <property type="project" value="TreeGrafter"/>
</dbReference>
<evidence type="ECO:0000313" key="2">
    <source>
        <dbReference type="EMBL" id="DBA03863.1"/>
    </source>
</evidence>
<proteinExistence type="predicted"/>
<sequence>MAEVVLYAEFDIDKGSTLRESYPTAIAHYSPEFFADVMLPEGVHNREEDFTVFFLNRQQALKKPSADDAAADAANVSANEHATVVVDPLKNFMYCLSVVRTTYDNTVRRGARVNAVALCSQHKHCFAFKDVLDMAVRQISMVKDDSDTKRVLKELFDVINAVDMGGARTLSDMERRLLKRTVCDGNSVSSTDVKQTEDSLFYHTKAEWMDMKIPLQFKLCSTEDQHDDGLLIKLVAKFAEQVMILYNAVLTGQRVIVLGYNRPAGEVCNYVLATSALVCPPLFGLIHRQFPYANLTDLGFLSTPGFIAGVTNPMFKTKKDWWDVLCDISTGEVLVSTPVEKEEFDGVDRTFIMEVIDGVIAGYNEEWVRCQFEEYTRQNIVDIATGEANYMDVEAQVKRTAMNNKRITKWARTDNYKLFQDSRSRNSYRTPAFNISSSRLCKTGVDLKRHIRSLQGESIMHDDAHVERIYADFISLLHTEEELQEFLSFLPLLRGGLQTVAQGIFHPSISVKYNTVILLKRLEGFASTVSSLRLLNPFIMMSYQRIHSLVQPETRG</sequence>
<accession>A0AAV2ZAB0</accession>
<dbReference type="GO" id="GO:0005886">
    <property type="term" value="C:plasma membrane"/>
    <property type="evidence" value="ECO:0007669"/>
    <property type="project" value="TreeGrafter"/>
</dbReference>
<organism evidence="2 3">
    <name type="scientific">Lagenidium giganteum</name>
    <dbReference type="NCBI Taxonomy" id="4803"/>
    <lineage>
        <taxon>Eukaryota</taxon>
        <taxon>Sar</taxon>
        <taxon>Stramenopiles</taxon>
        <taxon>Oomycota</taxon>
        <taxon>Peronosporomycetes</taxon>
        <taxon>Pythiales</taxon>
        <taxon>Pythiaceae</taxon>
    </lineage>
</organism>
<dbReference type="InterPro" id="IPR052809">
    <property type="entry name" value="Actin_polarity_regulatory"/>
</dbReference>
<dbReference type="Proteomes" id="UP001146120">
    <property type="component" value="Unassembled WGS sequence"/>
</dbReference>
<keyword evidence="3" id="KW-1185">Reference proteome</keyword>
<gene>
    <name evidence="2" type="ORF">N0F65_004553</name>
</gene>
<dbReference type="PANTHER" id="PTHR28245:SF1">
    <property type="entry name" value="ARF3-INTERACTING PROTEIN 1"/>
    <property type="match status" value="1"/>
</dbReference>
<evidence type="ECO:0000313" key="3">
    <source>
        <dbReference type="Proteomes" id="UP001146120"/>
    </source>
</evidence>
<dbReference type="PROSITE" id="PS50211">
    <property type="entry name" value="DENN"/>
    <property type="match status" value="1"/>
</dbReference>
<dbReference type="Pfam" id="PF07792">
    <property type="entry name" value="Afi1"/>
    <property type="match status" value="1"/>
</dbReference>
<name>A0AAV2ZAB0_9STRA</name>
<reference evidence="2" key="2">
    <citation type="journal article" date="2023" name="Microbiol Resour">
        <title>Decontamination and Annotation of the Draft Genome Sequence of the Oomycete Lagenidium giganteum ARSEF 373.</title>
        <authorList>
            <person name="Morgan W.R."/>
            <person name="Tartar A."/>
        </authorList>
    </citation>
    <scope>NUCLEOTIDE SEQUENCE</scope>
    <source>
        <strain evidence="2">ARSEF 373</strain>
    </source>
</reference>
<dbReference type="EMBL" id="DAKRPA010000014">
    <property type="protein sequence ID" value="DBA03863.1"/>
    <property type="molecule type" value="Genomic_DNA"/>
</dbReference>
<evidence type="ECO:0000259" key="1">
    <source>
        <dbReference type="PROSITE" id="PS50211"/>
    </source>
</evidence>
<feature type="domain" description="UDENN" evidence="1">
    <location>
        <begin position="3"/>
        <end position="467"/>
    </location>
</feature>
<reference evidence="2" key="1">
    <citation type="submission" date="2022-11" db="EMBL/GenBank/DDBJ databases">
        <authorList>
            <person name="Morgan W.R."/>
            <person name="Tartar A."/>
        </authorList>
    </citation>
    <scope>NUCLEOTIDE SEQUENCE</scope>
    <source>
        <strain evidence="2">ARSEF 373</strain>
    </source>
</reference>
<dbReference type="InterPro" id="IPR037516">
    <property type="entry name" value="Tripartite_DENN"/>
</dbReference>
<dbReference type="InterPro" id="IPR012860">
    <property type="entry name" value="Afi1_N"/>
</dbReference>
<dbReference type="AlphaFoldDB" id="A0AAV2ZAB0"/>
<comment type="caution">
    <text evidence="2">The sequence shown here is derived from an EMBL/GenBank/DDBJ whole genome shotgun (WGS) entry which is preliminary data.</text>
</comment>
<dbReference type="Pfam" id="PF08616">
    <property type="entry name" value="SPA"/>
    <property type="match status" value="1"/>
</dbReference>